<dbReference type="InterPro" id="IPR051001">
    <property type="entry name" value="Calbindin_Ca-bind"/>
</dbReference>
<feature type="domain" description="EF-hand" evidence="3">
    <location>
        <begin position="418"/>
        <end position="453"/>
    </location>
</feature>
<dbReference type="AlphaFoldDB" id="A0ABD3R2J5"/>
<dbReference type="PROSITE" id="PS00018">
    <property type="entry name" value="EF_HAND_1"/>
    <property type="match status" value="2"/>
</dbReference>
<accession>A0ABD3R2J5</accession>
<gene>
    <name evidence="4" type="ORF">ACHAW5_010934</name>
</gene>
<dbReference type="SUPFAM" id="SSF47473">
    <property type="entry name" value="EF-hand"/>
    <property type="match status" value="1"/>
</dbReference>
<feature type="region of interest" description="Disordered" evidence="2">
    <location>
        <begin position="205"/>
        <end position="260"/>
    </location>
</feature>
<evidence type="ECO:0000256" key="2">
    <source>
        <dbReference type="SAM" id="MobiDB-lite"/>
    </source>
</evidence>
<evidence type="ECO:0000259" key="3">
    <source>
        <dbReference type="PROSITE" id="PS50222"/>
    </source>
</evidence>
<dbReference type="InterPro" id="IPR011992">
    <property type="entry name" value="EF-hand-dom_pair"/>
</dbReference>
<dbReference type="Gene3D" id="1.10.238.10">
    <property type="entry name" value="EF-hand"/>
    <property type="match status" value="1"/>
</dbReference>
<organism evidence="4 5">
    <name type="scientific">Stephanodiscus triporus</name>
    <dbReference type="NCBI Taxonomy" id="2934178"/>
    <lineage>
        <taxon>Eukaryota</taxon>
        <taxon>Sar</taxon>
        <taxon>Stramenopiles</taxon>
        <taxon>Ochrophyta</taxon>
        <taxon>Bacillariophyta</taxon>
        <taxon>Coscinodiscophyceae</taxon>
        <taxon>Thalassiosirophycidae</taxon>
        <taxon>Stephanodiscales</taxon>
        <taxon>Stephanodiscaceae</taxon>
        <taxon>Stephanodiscus</taxon>
    </lineage>
</organism>
<dbReference type="Pfam" id="PF13499">
    <property type="entry name" value="EF-hand_7"/>
    <property type="match status" value="1"/>
</dbReference>
<feature type="compositionally biased region" description="Low complexity" evidence="2">
    <location>
        <begin position="240"/>
        <end position="252"/>
    </location>
</feature>
<name>A0ABD3R2J5_9STRA</name>
<feature type="region of interest" description="Disordered" evidence="2">
    <location>
        <begin position="42"/>
        <end position="120"/>
    </location>
</feature>
<evidence type="ECO:0000313" key="4">
    <source>
        <dbReference type="EMBL" id="KAL3805731.1"/>
    </source>
</evidence>
<feature type="compositionally biased region" description="Polar residues" evidence="2">
    <location>
        <begin position="495"/>
        <end position="513"/>
    </location>
</feature>
<feature type="domain" description="EF-hand" evidence="3">
    <location>
        <begin position="371"/>
        <end position="406"/>
    </location>
</feature>
<dbReference type="PROSITE" id="PS50222">
    <property type="entry name" value="EF_HAND_2"/>
    <property type="match status" value="2"/>
</dbReference>
<dbReference type="Proteomes" id="UP001530315">
    <property type="component" value="Unassembled WGS sequence"/>
</dbReference>
<keyword evidence="1" id="KW-0106">Calcium</keyword>
<evidence type="ECO:0000256" key="1">
    <source>
        <dbReference type="ARBA" id="ARBA00022837"/>
    </source>
</evidence>
<dbReference type="InterPro" id="IPR018247">
    <property type="entry name" value="EF_Hand_1_Ca_BS"/>
</dbReference>
<dbReference type="PANTHER" id="PTHR19972:SF10">
    <property type="entry name" value="CALBINDIN-32"/>
    <property type="match status" value="1"/>
</dbReference>
<evidence type="ECO:0000313" key="5">
    <source>
        <dbReference type="Proteomes" id="UP001530315"/>
    </source>
</evidence>
<dbReference type="InterPro" id="IPR002048">
    <property type="entry name" value="EF_hand_dom"/>
</dbReference>
<protein>
    <recommendedName>
        <fullName evidence="3">EF-hand domain-containing protein</fullName>
    </recommendedName>
</protein>
<proteinExistence type="predicted"/>
<dbReference type="PANTHER" id="PTHR19972">
    <property type="entry name" value="CALBINDIN"/>
    <property type="match status" value="1"/>
</dbReference>
<feature type="region of interest" description="Disordered" evidence="2">
    <location>
        <begin position="462"/>
        <end position="513"/>
    </location>
</feature>
<reference evidence="4 5" key="1">
    <citation type="submission" date="2024-10" db="EMBL/GenBank/DDBJ databases">
        <title>Updated reference genomes for cyclostephanoid diatoms.</title>
        <authorList>
            <person name="Roberts W.R."/>
            <person name="Alverson A.J."/>
        </authorList>
    </citation>
    <scope>NUCLEOTIDE SEQUENCE [LARGE SCALE GENOMIC DNA]</scope>
    <source>
        <strain evidence="4 5">AJA276-08</strain>
    </source>
</reference>
<comment type="caution">
    <text evidence="4">The sequence shown here is derived from an EMBL/GenBank/DDBJ whole genome shotgun (WGS) entry which is preliminary data.</text>
</comment>
<sequence length="926" mass="101806">MTITCPFQATSSPVLAPRRTTSFPPPSSGAFVFALLERRRRRRRRRRGGDEIVGGGEVAAPPPIVERTTTKVVLDDGPPRSNGTRRPFPGTTAPPARGDDDDDDDDSEGRWPSSSSSSYSYAAAASWERRHARSIDEGIRFKSLLREGLETRIADRMHRERMLSDLLEGAAIGRSGTTTIDGGGGQRREQDNARNNFLGRWLGLGGGGGGDRGGGGDGEGVGRDRPDDLVASSAVDPTLADADAASDGATTTPNDDDGDVVASTTATAMEAGDLTNSNNGGSNRNFGARFISGLIVALAEEVKDLEVEVDADPSTPVWEKRVDSIKVYFSRLGFRQLRMGGLDGLHHSELESSGMSARFGRSASGGFFGIGKSDTADEAFDKIDVDKSGSLDVWELAQALKMAALIGGNKFGMRSREALTELAARLVRLYDIDGDGVVDRQEYQAMVQDMAALRYARLREETLERSDTEGTSDNGEGEKKRGWFSSFFGSRKDQTLPNDLETATPSGIDSTDVTDNAESWDSVDHGEGSVVLEGLKLDLRRLLFGAIPGVKRVLPGGPLILKPFTATITCSFNKDDIMESVLLDAGLRRLVARALSRRVRGIRDLLDGAVFYGRTWKLFEKNAPQVEVAKLENVHFDKRNRLIITGRAKIKEALGYAHDPIEQGFKLRTKIGTRSNGRIIGLLEPEIAIFAECPKDLERNIRDKLREWFGYTMPTFQPLYTYIPLVSPLKKNDNMDGFNLGEDNRIKYIDIKNGKLRIEFSVFLRPGRFLGNHYLAFTVPNRTLILTLDRVREGMRNARRNKRLAELAAREVKQLADAQDLKSGGGKCLIGTQSQSIKRSISPEGKVCIQRLEKELKATIQEDAILREMEEKSRREHGKSFISRFVEGYAGAFREGLDLEMNARLSSSISDFFGSQDSEGKDTDNI</sequence>
<dbReference type="SMART" id="SM00054">
    <property type="entry name" value="EFh"/>
    <property type="match status" value="2"/>
</dbReference>
<dbReference type="EMBL" id="JALLAZ020000021">
    <property type="protein sequence ID" value="KAL3805731.1"/>
    <property type="molecule type" value="Genomic_DNA"/>
</dbReference>
<feature type="compositionally biased region" description="Gly residues" evidence="2">
    <location>
        <begin position="205"/>
        <end position="219"/>
    </location>
</feature>
<keyword evidence="5" id="KW-1185">Reference proteome</keyword>